<feature type="domain" description="ABC transporter" evidence="4">
    <location>
        <begin position="1"/>
        <end position="222"/>
    </location>
</feature>
<dbReference type="AlphaFoldDB" id="A0A6G9H6M9"/>
<gene>
    <name evidence="5" type="ORF">HA039_30980</name>
</gene>
<name>A0A6G9H6M9_9ACTN</name>
<dbReference type="InterPro" id="IPR003593">
    <property type="entry name" value="AAA+_ATPase"/>
</dbReference>
<dbReference type="KEGG" id="slia:HA039_30980"/>
<dbReference type="PROSITE" id="PS50893">
    <property type="entry name" value="ABC_TRANSPORTER_2"/>
    <property type="match status" value="1"/>
</dbReference>
<dbReference type="Gene3D" id="3.40.50.300">
    <property type="entry name" value="P-loop containing nucleotide triphosphate hydrolases"/>
    <property type="match status" value="1"/>
</dbReference>
<keyword evidence="2" id="KW-0547">Nucleotide-binding</keyword>
<dbReference type="Proteomes" id="UP000501179">
    <property type="component" value="Chromosome"/>
</dbReference>
<accession>A0A6G9H6M9</accession>
<dbReference type="Pfam" id="PF00005">
    <property type="entry name" value="ABC_tran"/>
    <property type="match status" value="1"/>
</dbReference>
<dbReference type="SMART" id="SM00382">
    <property type="entry name" value="AAA"/>
    <property type="match status" value="1"/>
</dbReference>
<keyword evidence="6" id="KW-1185">Reference proteome</keyword>
<proteinExistence type="predicted"/>
<dbReference type="SUPFAM" id="SSF52540">
    <property type="entry name" value="P-loop containing nucleoside triphosphate hydrolases"/>
    <property type="match status" value="1"/>
</dbReference>
<dbReference type="EMBL" id="CP050177">
    <property type="protein sequence ID" value="QIQ06150.1"/>
    <property type="molecule type" value="Genomic_DNA"/>
</dbReference>
<organism evidence="5 6">
    <name type="scientific">Streptomyces liangshanensis</name>
    <dbReference type="NCBI Taxonomy" id="2717324"/>
    <lineage>
        <taxon>Bacteria</taxon>
        <taxon>Bacillati</taxon>
        <taxon>Actinomycetota</taxon>
        <taxon>Actinomycetes</taxon>
        <taxon>Kitasatosporales</taxon>
        <taxon>Streptomycetaceae</taxon>
        <taxon>Streptomyces</taxon>
    </lineage>
</organism>
<dbReference type="InterPro" id="IPR051782">
    <property type="entry name" value="ABC_Transporter_VariousFunc"/>
</dbReference>
<dbReference type="GO" id="GO:0005524">
    <property type="term" value="F:ATP binding"/>
    <property type="evidence" value="ECO:0007669"/>
    <property type="project" value="UniProtKB-KW"/>
</dbReference>
<keyword evidence="1" id="KW-0813">Transport</keyword>
<evidence type="ECO:0000313" key="6">
    <source>
        <dbReference type="Proteomes" id="UP000501179"/>
    </source>
</evidence>
<dbReference type="PANTHER" id="PTHR42939:SF1">
    <property type="entry name" value="ABC TRANSPORTER ATP-BINDING PROTEIN ALBC-RELATED"/>
    <property type="match status" value="1"/>
</dbReference>
<dbReference type="RefSeq" id="WP_167034948.1">
    <property type="nucleotide sequence ID" value="NZ_CP050177.1"/>
</dbReference>
<evidence type="ECO:0000256" key="3">
    <source>
        <dbReference type="ARBA" id="ARBA00022840"/>
    </source>
</evidence>
<reference evidence="5 6" key="1">
    <citation type="submission" date="2020-03" db="EMBL/GenBank/DDBJ databases">
        <title>A novel species.</title>
        <authorList>
            <person name="Gao J."/>
        </authorList>
    </citation>
    <scope>NUCLEOTIDE SEQUENCE [LARGE SCALE GENOMIC DNA]</scope>
    <source>
        <strain evidence="5 6">QMT-12</strain>
    </source>
</reference>
<dbReference type="GO" id="GO:0016887">
    <property type="term" value="F:ATP hydrolysis activity"/>
    <property type="evidence" value="ECO:0007669"/>
    <property type="project" value="InterPro"/>
</dbReference>
<evidence type="ECO:0000313" key="5">
    <source>
        <dbReference type="EMBL" id="QIQ06150.1"/>
    </source>
</evidence>
<dbReference type="PANTHER" id="PTHR42939">
    <property type="entry name" value="ABC TRANSPORTER ATP-BINDING PROTEIN ALBC-RELATED"/>
    <property type="match status" value="1"/>
</dbReference>
<evidence type="ECO:0000256" key="1">
    <source>
        <dbReference type="ARBA" id="ARBA00022448"/>
    </source>
</evidence>
<dbReference type="InterPro" id="IPR027417">
    <property type="entry name" value="P-loop_NTPase"/>
</dbReference>
<keyword evidence="3 5" id="KW-0067">ATP-binding</keyword>
<dbReference type="InterPro" id="IPR003439">
    <property type="entry name" value="ABC_transporter-like_ATP-bd"/>
</dbReference>
<evidence type="ECO:0000259" key="4">
    <source>
        <dbReference type="PROSITE" id="PS50893"/>
    </source>
</evidence>
<protein>
    <submittedName>
        <fullName evidence="5">ATP-binding cassette domain-containing protein</fullName>
    </submittedName>
</protein>
<sequence length="274" mass="29278">MRLDGIGLRHGRRGPWLLRDVQLELLPGQLIRAQGRNGCGKSTLLRVVAGAARPGRGQVLGRPARTAYVPERFPPALPFPALEYLRLMGRVHGLPAAEAERRGTRLLSRLGAEGHADRPLARLSKGTCQKVAVAQALLADPALLVLDEAWTGLDTDARTALDEEVEERADRGTTVVFVDHDPSRLGLRTDLRWALGDGTVAVTSQEAATPVRIDCTGVADGPEALSALPGVRAVTVLADATVRLETDEAHSDALLRALLALPGTHVRRVSGGLR</sequence>
<evidence type="ECO:0000256" key="2">
    <source>
        <dbReference type="ARBA" id="ARBA00022741"/>
    </source>
</evidence>